<reference evidence="2" key="1">
    <citation type="submission" date="2022-11" db="UniProtKB">
        <authorList>
            <consortium name="WormBaseParasite"/>
        </authorList>
    </citation>
    <scope>IDENTIFICATION</scope>
</reference>
<dbReference type="WBParaSite" id="ACRNAN_scaffold8688.g23211.t1">
    <property type="protein sequence ID" value="ACRNAN_scaffold8688.g23211.t1"/>
    <property type="gene ID" value="ACRNAN_scaffold8688.g23211"/>
</dbReference>
<dbReference type="AlphaFoldDB" id="A0A914EM31"/>
<accession>A0A914EM31</accession>
<evidence type="ECO:0000313" key="2">
    <source>
        <dbReference type="WBParaSite" id="ACRNAN_scaffold8688.g23211.t1"/>
    </source>
</evidence>
<protein>
    <submittedName>
        <fullName evidence="2">Uncharacterized protein</fullName>
    </submittedName>
</protein>
<keyword evidence="1" id="KW-1185">Reference proteome</keyword>
<organism evidence="1 2">
    <name type="scientific">Acrobeloides nanus</name>
    <dbReference type="NCBI Taxonomy" id="290746"/>
    <lineage>
        <taxon>Eukaryota</taxon>
        <taxon>Metazoa</taxon>
        <taxon>Ecdysozoa</taxon>
        <taxon>Nematoda</taxon>
        <taxon>Chromadorea</taxon>
        <taxon>Rhabditida</taxon>
        <taxon>Tylenchina</taxon>
        <taxon>Cephalobomorpha</taxon>
        <taxon>Cephaloboidea</taxon>
        <taxon>Cephalobidae</taxon>
        <taxon>Acrobeloides</taxon>
    </lineage>
</organism>
<name>A0A914EM31_9BILA</name>
<proteinExistence type="predicted"/>
<dbReference type="Proteomes" id="UP000887540">
    <property type="component" value="Unplaced"/>
</dbReference>
<sequence length="142" mass="15878">MLGVGLIILFRKQRLLTNALTTLTTSLTIPQYQQFTAWITALTLQLGPTGIIQAASILKNALWNNLCPFFGQLSAWLNVNQGRLTEAGNVANVYRLVNEFLTFNRTKTIVLRVQTELANAGMWTQVRNSAIGNWILFSQYGC</sequence>
<evidence type="ECO:0000313" key="1">
    <source>
        <dbReference type="Proteomes" id="UP000887540"/>
    </source>
</evidence>